<dbReference type="InterPro" id="IPR003819">
    <property type="entry name" value="TauD/TfdA-like"/>
</dbReference>
<dbReference type="PANTHER" id="PTHR30468">
    <property type="entry name" value="ALPHA-KETOGLUTARATE-DEPENDENT SULFONATE DIOXYGENASE"/>
    <property type="match status" value="1"/>
</dbReference>
<evidence type="ECO:0000313" key="7">
    <source>
        <dbReference type="EMBL" id="GGJ41919.1"/>
    </source>
</evidence>
<evidence type="ECO:0000313" key="8">
    <source>
        <dbReference type="Proteomes" id="UP000661507"/>
    </source>
</evidence>
<reference evidence="7" key="2">
    <citation type="submission" date="2020-09" db="EMBL/GenBank/DDBJ databases">
        <authorList>
            <person name="Sun Q."/>
            <person name="Zhou Y."/>
        </authorList>
    </citation>
    <scope>NUCLEOTIDE SEQUENCE</scope>
    <source>
        <strain evidence="7">CGMCC 1.3617</strain>
    </source>
</reference>
<dbReference type="GO" id="GO:0006790">
    <property type="term" value="P:sulfur compound metabolic process"/>
    <property type="evidence" value="ECO:0007669"/>
    <property type="project" value="TreeGrafter"/>
</dbReference>
<dbReference type="GO" id="GO:0005737">
    <property type="term" value="C:cytoplasm"/>
    <property type="evidence" value="ECO:0007669"/>
    <property type="project" value="TreeGrafter"/>
</dbReference>
<evidence type="ECO:0000256" key="4">
    <source>
        <dbReference type="ARBA" id="ARBA00023002"/>
    </source>
</evidence>
<sequence>MIALSGRMGGKGGNARMSASFATILARPRLDGGPQLTPLAAALGAELRGLDLGSGVTSEAATTVLEALHRYGVVVVRDQRLTPQEQLDFMERLGPVKKSSYSRANSFCVPGYPDMMVISNIVEDGRNIGLMDAGAMWHADGTHMAHPDMYTALYALEVPQRAGESLGDTLFTSTAEAYDALPDALKKRVAGRSAIHSFAHHIEKKRRLGDLRRPPLTDAQKAELPDVEHPIVAVHPVTGRKNLFVTEGHTARIAGLPPAESDELLEELWAHIRRPEFIYRHSWRVGDLLIWDNRATQHLAIFDYGDLPRKMHRVETLGPVPA</sequence>
<dbReference type="Proteomes" id="UP000661507">
    <property type="component" value="Unassembled WGS sequence"/>
</dbReference>
<proteinExistence type="inferred from homology"/>
<accession>A0A917L4F5</accession>
<evidence type="ECO:0000259" key="6">
    <source>
        <dbReference type="Pfam" id="PF02668"/>
    </source>
</evidence>
<name>A0A917L4F5_9PROT</name>
<organism evidence="7 8">
    <name type="scientific">Neoroseomonas lacus</name>
    <dbReference type="NCBI Taxonomy" id="287609"/>
    <lineage>
        <taxon>Bacteria</taxon>
        <taxon>Pseudomonadati</taxon>
        <taxon>Pseudomonadota</taxon>
        <taxon>Alphaproteobacteria</taxon>
        <taxon>Acetobacterales</taxon>
        <taxon>Acetobacteraceae</taxon>
        <taxon>Neoroseomonas</taxon>
    </lineage>
</organism>
<dbReference type="SUPFAM" id="SSF51197">
    <property type="entry name" value="Clavaminate synthase-like"/>
    <property type="match status" value="1"/>
</dbReference>
<keyword evidence="3 7" id="KW-0223">Dioxygenase</keyword>
<dbReference type="Pfam" id="PF02668">
    <property type="entry name" value="TauD"/>
    <property type="match status" value="1"/>
</dbReference>
<keyword evidence="2" id="KW-0479">Metal-binding</keyword>
<evidence type="ECO:0000256" key="2">
    <source>
        <dbReference type="ARBA" id="ARBA00022723"/>
    </source>
</evidence>
<keyword evidence="4" id="KW-0560">Oxidoreductase</keyword>
<feature type="domain" description="TauD/TfdA-like" evidence="6">
    <location>
        <begin position="36"/>
        <end position="314"/>
    </location>
</feature>
<dbReference type="AlphaFoldDB" id="A0A917L4F5"/>
<keyword evidence="5" id="KW-0408">Iron</keyword>
<comment type="caution">
    <text evidence="7">The sequence shown here is derived from an EMBL/GenBank/DDBJ whole genome shotgun (WGS) entry which is preliminary data.</text>
</comment>
<dbReference type="InterPro" id="IPR051323">
    <property type="entry name" value="AtsK-like"/>
</dbReference>
<dbReference type="InterPro" id="IPR042098">
    <property type="entry name" value="TauD-like_sf"/>
</dbReference>
<protein>
    <submittedName>
        <fullName evidence="7">Taurine dioxygenase</fullName>
    </submittedName>
</protein>
<evidence type="ECO:0000256" key="1">
    <source>
        <dbReference type="ARBA" id="ARBA00005896"/>
    </source>
</evidence>
<keyword evidence="8" id="KW-1185">Reference proteome</keyword>
<dbReference type="PANTHER" id="PTHR30468:SF1">
    <property type="entry name" value="ALPHA-KETOGLUTARATE-DEPENDENT SULFONATE DIOXYGENASE"/>
    <property type="match status" value="1"/>
</dbReference>
<evidence type="ECO:0000256" key="5">
    <source>
        <dbReference type="ARBA" id="ARBA00023004"/>
    </source>
</evidence>
<comment type="similarity">
    <text evidence="1">Belongs to the TfdA dioxygenase family.</text>
</comment>
<dbReference type="GO" id="GO:0000908">
    <property type="term" value="F:taurine dioxygenase activity"/>
    <property type="evidence" value="ECO:0007669"/>
    <property type="project" value="TreeGrafter"/>
</dbReference>
<reference evidence="7" key="1">
    <citation type="journal article" date="2014" name="Int. J. Syst. Evol. Microbiol.">
        <title>Complete genome sequence of Corynebacterium casei LMG S-19264T (=DSM 44701T), isolated from a smear-ripened cheese.</title>
        <authorList>
            <consortium name="US DOE Joint Genome Institute (JGI-PGF)"/>
            <person name="Walter F."/>
            <person name="Albersmeier A."/>
            <person name="Kalinowski J."/>
            <person name="Ruckert C."/>
        </authorList>
    </citation>
    <scope>NUCLEOTIDE SEQUENCE</scope>
    <source>
        <strain evidence="7">CGMCC 1.3617</strain>
    </source>
</reference>
<evidence type="ECO:0000256" key="3">
    <source>
        <dbReference type="ARBA" id="ARBA00022964"/>
    </source>
</evidence>
<dbReference type="EMBL" id="BMKW01000022">
    <property type="protein sequence ID" value="GGJ41919.1"/>
    <property type="molecule type" value="Genomic_DNA"/>
</dbReference>
<gene>
    <name evidence="7" type="ORF">GCM10011320_56840</name>
</gene>
<dbReference type="Gene3D" id="3.60.130.10">
    <property type="entry name" value="Clavaminate synthase-like"/>
    <property type="match status" value="1"/>
</dbReference>
<dbReference type="GO" id="GO:0046872">
    <property type="term" value="F:metal ion binding"/>
    <property type="evidence" value="ECO:0007669"/>
    <property type="project" value="UniProtKB-KW"/>
</dbReference>